<gene>
    <name evidence="10" type="primary">rluD</name>
    <name evidence="10" type="ORF">GPAL_1985</name>
</gene>
<comment type="catalytic activity">
    <reaction evidence="4">
        <text>uridine(1911/1915/1917) in 23S rRNA = pseudouridine(1911/1915/1917) in 23S rRNA</text>
        <dbReference type="Rhea" id="RHEA:42524"/>
        <dbReference type="Rhea" id="RHEA-COMP:10097"/>
        <dbReference type="Rhea" id="RHEA-COMP:10098"/>
        <dbReference type="ChEBI" id="CHEBI:65314"/>
        <dbReference type="ChEBI" id="CHEBI:65315"/>
        <dbReference type="EC" id="5.4.99.23"/>
    </reaction>
</comment>
<dbReference type="InterPro" id="IPR020103">
    <property type="entry name" value="PsdUridine_synth_cat_dom_sf"/>
</dbReference>
<dbReference type="PANTHER" id="PTHR21600:SF44">
    <property type="entry name" value="RIBOSOMAL LARGE SUBUNIT PSEUDOURIDINE SYNTHASE D"/>
    <property type="match status" value="1"/>
</dbReference>
<dbReference type="STRING" id="1121922.GCA_000428905_01650"/>
<keyword evidence="2 7" id="KW-0694">RNA-binding</keyword>
<feature type="domain" description="RNA-binding S4" evidence="9">
    <location>
        <begin position="46"/>
        <end position="109"/>
    </location>
</feature>
<dbReference type="InterPro" id="IPR050188">
    <property type="entry name" value="RluA_PseudoU_synthase"/>
</dbReference>
<dbReference type="PANTHER" id="PTHR21600">
    <property type="entry name" value="MITOCHONDRIAL RNA PSEUDOURIDINE SYNTHASE"/>
    <property type="match status" value="1"/>
</dbReference>
<dbReference type="AlphaFoldDB" id="K6YY33"/>
<reference evidence="11" key="1">
    <citation type="journal article" date="2014" name="Environ. Microbiol.">
        <title>Comparative genomics of the marine bacterial genus Glaciecola reveals the high degree of genomic diversity and genomic characteristic for cold adaptation.</title>
        <authorList>
            <person name="Qin Q.L."/>
            <person name="Xie B.B."/>
            <person name="Yu Y."/>
            <person name="Shu Y.L."/>
            <person name="Rong J.C."/>
            <person name="Zhang Y.J."/>
            <person name="Zhao D.L."/>
            <person name="Chen X.L."/>
            <person name="Zhang X.Y."/>
            <person name="Chen B."/>
            <person name="Zhou B.C."/>
            <person name="Zhang Y.Z."/>
        </authorList>
    </citation>
    <scope>NUCLEOTIDE SEQUENCE [LARGE SCALE GENOMIC DNA]</scope>
    <source>
        <strain evidence="11">ACAM 615</strain>
    </source>
</reference>
<comment type="caution">
    <text evidence="10">The sequence shown here is derived from an EMBL/GenBank/DDBJ whole genome shotgun (WGS) entry which is preliminary data.</text>
</comment>
<dbReference type="Gene3D" id="3.30.2350.10">
    <property type="entry name" value="Pseudouridine synthase"/>
    <property type="match status" value="1"/>
</dbReference>
<dbReference type="Gene3D" id="3.10.290.10">
    <property type="entry name" value="RNA-binding S4 domain"/>
    <property type="match status" value="1"/>
</dbReference>
<dbReference type="NCBIfam" id="NF008385">
    <property type="entry name" value="PRK11180.1"/>
    <property type="match status" value="1"/>
</dbReference>
<protein>
    <recommendedName>
        <fullName evidence="8">Pseudouridine synthase</fullName>
        <ecNumber evidence="8">5.4.99.-</ecNumber>
    </recommendedName>
</protein>
<dbReference type="PROSITE" id="PS01129">
    <property type="entry name" value="PSI_RLU"/>
    <property type="match status" value="1"/>
</dbReference>
<dbReference type="GO" id="GO:0003723">
    <property type="term" value="F:RNA binding"/>
    <property type="evidence" value="ECO:0007669"/>
    <property type="project" value="UniProtKB-KW"/>
</dbReference>
<evidence type="ECO:0000259" key="9">
    <source>
        <dbReference type="SMART" id="SM00363"/>
    </source>
</evidence>
<evidence type="ECO:0000313" key="11">
    <source>
        <dbReference type="Proteomes" id="UP000006251"/>
    </source>
</evidence>
<proteinExistence type="inferred from homology"/>
<evidence type="ECO:0000256" key="1">
    <source>
        <dbReference type="ARBA" id="ARBA00010876"/>
    </source>
</evidence>
<dbReference type="SMART" id="SM00363">
    <property type="entry name" value="S4"/>
    <property type="match status" value="1"/>
</dbReference>
<dbReference type="SUPFAM" id="SSF55174">
    <property type="entry name" value="Alpha-L RNA-binding motif"/>
    <property type="match status" value="1"/>
</dbReference>
<evidence type="ECO:0000256" key="6">
    <source>
        <dbReference type="PIRSR" id="PIRSR606225-1"/>
    </source>
</evidence>
<dbReference type="Pfam" id="PF01479">
    <property type="entry name" value="S4"/>
    <property type="match status" value="1"/>
</dbReference>
<dbReference type="CDD" id="cd02869">
    <property type="entry name" value="PseudoU_synth_RluA_like"/>
    <property type="match status" value="1"/>
</dbReference>
<dbReference type="EC" id="5.4.99.-" evidence="8"/>
<evidence type="ECO:0000256" key="7">
    <source>
        <dbReference type="PROSITE-ProRule" id="PRU00182"/>
    </source>
</evidence>
<organism evidence="10 11">
    <name type="scientific">Brumicola pallidula DSM 14239 = ACAM 615</name>
    <dbReference type="NCBI Taxonomy" id="1121922"/>
    <lineage>
        <taxon>Bacteria</taxon>
        <taxon>Pseudomonadati</taxon>
        <taxon>Pseudomonadota</taxon>
        <taxon>Gammaproteobacteria</taxon>
        <taxon>Alteromonadales</taxon>
        <taxon>Alteromonadaceae</taxon>
        <taxon>Brumicola</taxon>
    </lineage>
</organism>
<evidence type="ECO:0000313" key="10">
    <source>
        <dbReference type="EMBL" id="GAC28846.1"/>
    </source>
</evidence>
<dbReference type="InterPro" id="IPR036986">
    <property type="entry name" value="S4_RNA-bd_sf"/>
</dbReference>
<dbReference type="GO" id="GO:0000455">
    <property type="term" value="P:enzyme-directed rRNA pseudouridine synthesis"/>
    <property type="evidence" value="ECO:0007669"/>
    <property type="project" value="TreeGrafter"/>
</dbReference>
<feature type="active site" evidence="6">
    <location>
        <position position="167"/>
    </location>
</feature>
<evidence type="ECO:0000256" key="5">
    <source>
        <dbReference type="ARBA" id="ARBA00056072"/>
    </source>
</evidence>
<sequence>MLENLAVMQHNLLAILCILFINANVMATNKLQINLSATVPERLFDKRLDQCLAVLFPEYSRSKLKEWILAGFVTVDGEKIDTPRLKLKSGEEIVIGAEHEVQVTSEPQHMDLSVVYEDEHILVIDKQAGLVVHPGAGNHDGTLLNALLAKVPSIDQVPRAGIVHRLDKDTTGLMVVAKTLPAQTNLVEQLQARTMGREYEALVMGTMIAGGFVDQPIARHATKRTAMAVREGGKPAVTHYRVKEKFRAYTYLRLKLESGRTHQIRVHMSHINHPLVGDALYGGRPRLPKHASENFISALRGFKRQALHAAQLTLLHPISGEEMTFKAPIPEDFVTLLKEVREDTKINGIDI</sequence>
<dbReference type="InterPro" id="IPR006225">
    <property type="entry name" value="PsdUridine_synth_RluC/D"/>
</dbReference>
<comment type="catalytic activity">
    <reaction evidence="8">
        <text>a uridine in RNA = a pseudouridine in RNA</text>
        <dbReference type="Rhea" id="RHEA:48348"/>
        <dbReference type="Rhea" id="RHEA-COMP:12068"/>
        <dbReference type="Rhea" id="RHEA-COMP:12069"/>
        <dbReference type="ChEBI" id="CHEBI:65314"/>
        <dbReference type="ChEBI" id="CHEBI:65315"/>
    </reaction>
</comment>
<accession>K6YY33</accession>
<dbReference type="Proteomes" id="UP000006251">
    <property type="component" value="Unassembled WGS sequence"/>
</dbReference>
<dbReference type="SUPFAM" id="SSF55120">
    <property type="entry name" value="Pseudouridine synthase"/>
    <property type="match status" value="1"/>
</dbReference>
<dbReference type="InterPro" id="IPR006224">
    <property type="entry name" value="PsdUridine_synth_RluA-like_CS"/>
</dbReference>
<name>K6YY33_9ALTE</name>
<dbReference type="Pfam" id="PF00849">
    <property type="entry name" value="PseudoU_synth_2"/>
    <property type="match status" value="1"/>
</dbReference>
<comment type="function">
    <text evidence="5">Responsible for synthesis of pseudouridine from uracil at positions 1911, 1915 and 1917 in 23S ribosomal RNA.</text>
</comment>
<comment type="similarity">
    <text evidence="1 8">Belongs to the pseudouridine synthase RluA family.</text>
</comment>
<dbReference type="NCBIfam" id="TIGR00005">
    <property type="entry name" value="rluA_subfam"/>
    <property type="match status" value="1"/>
</dbReference>
<evidence type="ECO:0000256" key="2">
    <source>
        <dbReference type="ARBA" id="ARBA00022884"/>
    </source>
</evidence>
<dbReference type="InterPro" id="IPR006145">
    <property type="entry name" value="PsdUridine_synth_RsuA/RluA"/>
</dbReference>
<dbReference type="PROSITE" id="PS50889">
    <property type="entry name" value="S4"/>
    <property type="match status" value="1"/>
</dbReference>
<evidence type="ECO:0000256" key="4">
    <source>
        <dbReference type="ARBA" id="ARBA00036882"/>
    </source>
</evidence>
<keyword evidence="3 8" id="KW-0413">Isomerase</keyword>
<dbReference type="FunFam" id="3.30.2350.10:FF:000006">
    <property type="entry name" value="Pseudouridine synthase"/>
    <property type="match status" value="1"/>
</dbReference>
<evidence type="ECO:0000256" key="3">
    <source>
        <dbReference type="ARBA" id="ARBA00023235"/>
    </source>
</evidence>
<dbReference type="EMBL" id="BAEQ01000031">
    <property type="protein sequence ID" value="GAC28846.1"/>
    <property type="molecule type" value="Genomic_DNA"/>
</dbReference>
<dbReference type="CDD" id="cd00165">
    <property type="entry name" value="S4"/>
    <property type="match status" value="1"/>
</dbReference>
<keyword evidence="11" id="KW-1185">Reference proteome</keyword>
<dbReference type="InterPro" id="IPR002942">
    <property type="entry name" value="S4_RNA-bd"/>
</dbReference>
<dbReference type="GO" id="GO:0160140">
    <property type="term" value="F:23S rRNA pseudouridine(1911/1915/1917) synthase activity"/>
    <property type="evidence" value="ECO:0007669"/>
    <property type="project" value="UniProtKB-EC"/>
</dbReference>
<evidence type="ECO:0000256" key="8">
    <source>
        <dbReference type="RuleBase" id="RU362028"/>
    </source>
</evidence>